<evidence type="ECO:0000313" key="2">
    <source>
        <dbReference type="EMBL" id="AZS39029.1"/>
    </source>
</evidence>
<dbReference type="Proteomes" id="UP000274841">
    <property type="component" value="Chromosome"/>
</dbReference>
<name>A0A3Q9J5S4_9MICO</name>
<dbReference type="Pfam" id="PF13561">
    <property type="entry name" value="adh_short_C2"/>
    <property type="match status" value="1"/>
</dbReference>
<proteinExistence type="predicted"/>
<gene>
    <name evidence="2" type="ORF">CVS54_00329</name>
</gene>
<accession>A0A3Q9J5S4</accession>
<dbReference type="SUPFAM" id="SSF51735">
    <property type="entry name" value="NAD(P)-binding Rossmann-fold domains"/>
    <property type="match status" value="1"/>
</dbReference>
<sequence>MNGLVAPGFRSRCPDRIKTDRRGDTGADRPQLSRLRGGERVEDETLHQPYSDGVAAAVEAVAQVQDLSPDAMKQVIIGKNRTTLLERFLDPTEVADLVAYLASPRASATNGAAVRADGGVLTSML</sequence>
<dbReference type="RefSeq" id="WP_127011597.1">
    <property type="nucleotide sequence ID" value="NZ_CP031422.1"/>
</dbReference>
<protein>
    <recommendedName>
        <fullName evidence="4">SDR family oxidoreductase</fullName>
    </recommendedName>
</protein>
<dbReference type="InterPro" id="IPR036291">
    <property type="entry name" value="NAD(P)-bd_dom_sf"/>
</dbReference>
<dbReference type="InterPro" id="IPR002347">
    <property type="entry name" value="SDR_fam"/>
</dbReference>
<feature type="compositionally biased region" description="Basic and acidic residues" evidence="1">
    <location>
        <begin position="12"/>
        <end position="27"/>
    </location>
</feature>
<dbReference type="AlphaFoldDB" id="A0A3Q9J5S4"/>
<evidence type="ECO:0000256" key="1">
    <source>
        <dbReference type="SAM" id="MobiDB-lite"/>
    </source>
</evidence>
<organism evidence="2 3">
    <name type="scientific">Microbacterium oxydans</name>
    <dbReference type="NCBI Taxonomy" id="82380"/>
    <lineage>
        <taxon>Bacteria</taxon>
        <taxon>Bacillati</taxon>
        <taxon>Actinomycetota</taxon>
        <taxon>Actinomycetes</taxon>
        <taxon>Micrococcales</taxon>
        <taxon>Microbacteriaceae</taxon>
        <taxon>Microbacterium</taxon>
    </lineage>
</organism>
<dbReference type="Gene3D" id="3.40.50.720">
    <property type="entry name" value="NAD(P)-binding Rossmann-like Domain"/>
    <property type="match status" value="1"/>
</dbReference>
<evidence type="ECO:0008006" key="4">
    <source>
        <dbReference type="Google" id="ProtNLM"/>
    </source>
</evidence>
<dbReference type="EMBL" id="CP031422">
    <property type="protein sequence ID" value="AZS39029.1"/>
    <property type="molecule type" value="Genomic_DNA"/>
</dbReference>
<evidence type="ECO:0000313" key="3">
    <source>
        <dbReference type="Proteomes" id="UP000274841"/>
    </source>
</evidence>
<dbReference type="KEGG" id="moy:CVS54_00329"/>
<feature type="region of interest" description="Disordered" evidence="1">
    <location>
        <begin position="1"/>
        <end position="44"/>
    </location>
</feature>
<reference evidence="2 3" key="1">
    <citation type="submission" date="2018-08" db="EMBL/GenBank/DDBJ databases">
        <title>Microbacterium oxydans strain HG3.</title>
        <authorList>
            <person name="ORTET P."/>
        </authorList>
    </citation>
    <scope>NUCLEOTIDE SEQUENCE [LARGE SCALE GENOMIC DNA]</scope>
    <source>
        <strain evidence="2 3">HG3</strain>
    </source>
</reference>